<gene>
    <name evidence="2" type="ORF">DN752_13935</name>
</gene>
<dbReference type="Proteomes" id="UP000248688">
    <property type="component" value="Chromosome"/>
</dbReference>
<dbReference type="Pfam" id="PF14376">
    <property type="entry name" value="Haem_bd"/>
    <property type="match status" value="1"/>
</dbReference>
<proteinExistence type="predicted"/>
<protein>
    <submittedName>
        <fullName evidence="2">Cytochrome C</fullName>
    </submittedName>
</protein>
<name>A0A2Z4IKA4_9BACT</name>
<keyword evidence="3" id="KW-1185">Reference proteome</keyword>
<evidence type="ECO:0000313" key="3">
    <source>
        <dbReference type="Proteomes" id="UP000248688"/>
    </source>
</evidence>
<feature type="domain" description="Haem-binding" evidence="1">
    <location>
        <begin position="10"/>
        <end position="146"/>
    </location>
</feature>
<dbReference type="OrthoDB" id="196738at2"/>
<evidence type="ECO:0000313" key="2">
    <source>
        <dbReference type="EMBL" id="AWW31139.1"/>
    </source>
</evidence>
<reference evidence="2 3" key="1">
    <citation type="submission" date="2018-06" db="EMBL/GenBank/DDBJ databases">
        <title>Echinicola strongylocentroti sp. nov., isolated from a sea urchin Strongylocentrotus intermedius.</title>
        <authorList>
            <person name="Bae S.S."/>
        </authorList>
    </citation>
    <scope>NUCLEOTIDE SEQUENCE [LARGE SCALE GENOMIC DNA]</scope>
    <source>
        <strain evidence="2 3">MEBiC08714</strain>
    </source>
</reference>
<dbReference type="RefSeq" id="WP_112784516.1">
    <property type="nucleotide sequence ID" value="NZ_CP030041.1"/>
</dbReference>
<evidence type="ECO:0000259" key="1">
    <source>
        <dbReference type="SMART" id="SM01235"/>
    </source>
</evidence>
<dbReference type="EMBL" id="CP030041">
    <property type="protein sequence ID" value="AWW31139.1"/>
    <property type="molecule type" value="Genomic_DNA"/>
</dbReference>
<dbReference type="InterPro" id="IPR025992">
    <property type="entry name" value="Haem-bd"/>
</dbReference>
<dbReference type="KEGG" id="est:DN752_13935"/>
<accession>A0A2Z4IKA4</accession>
<organism evidence="2 3">
    <name type="scientific">Echinicola strongylocentroti</name>
    <dbReference type="NCBI Taxonomy" id="1795355"/>
    <lineage>
        <taxon>Bacteria</taxon>
        <taxon>Pseudomonadati</taxon>
        <taxon>Bacteroidota</taxon>
        <taxon>Cytophagia</taxon>
        <taxon>Cytophagales</taxon>
        <taxon>Cyclobacteriaceae</taxon>
        <taxon>Echinicola</taxon>
    </lineage>
</organism>
<sequence>MLKKILLALLAIFIIIQFFRPEKNSSNAQPAPLAADYVLTDEVTSILGRACNDCHSNSTDYPWYAHFQPVAWWLDGHIKDGKRHLNFDDFTNAPIARQNHKLEEIIEMVEEGEMPLSSYTALGMHPEADLTEKEKTTLIDWARSQMAMLKEKYPADSLVMKRRR</sequence>
<dbReference type="SMART" id="SM01235">
    <property type="entry name" value="Haem_bd"/>
    <property type="match status" value="1"/>
</dbReference>
<dbReference type="AlphaFoldDB" id="A0A2Z4IKA4"/>